<evidence type="ECO:0000313" key="6">
    <source>
        <dbReference type="EMBL" id="PSR26024.1"/>
    </source>
</evidence>
<dbReference type="NCBIfam" id="TIGR00186">
    <property type="entry name" value="rRNA_methyl_3"/>
    <property type="match status" value="1"/>
</dbReference>
<evidence type="ECO:0000256" key="3">
    <source>
        <dbReference type="ARBA" id="ARBA00022679"/>
    </source>
</evidence>
<dbReference type="InterPro" id="IPR001537">
    <property type="entry name" value="SpoU_MeTrfase"/>
</dbReference>
<evidence type="ECO:0000313" key="7">
    <source>
        <dbReference type="Proteomes" id="UP000242699"/>
    </source>
</evidence>
<evidence type="ECO:0000259" key="5">
    <source>
        <dbReference type="SMART" id="SM00967"/>
    </source>
</evidence>
<keyword evidence="3 6" id="KW-0808">Transferase</keyword>
<dbReference type="Pfam" id="PF08032">
    <property type="entry name" value="SpoU_sub_bind"/>
    <property type="match status" value="1"/>
</dbReference>
<dbReference type="GO" id="GO:0032259">
    <property type="term" value="P:methylation"/>
    <property type="evidence" value="ECO:0007669"/>
    <property type="project" value="UniProtKB-KW"/>
</dbReference>
<dbReference type="FunFam" id="3.40.1280.10:FF:000008">
    <property type="entry name" value="Group 3 RNA methyltransferase TrmH"/>
    <property type="match status" value="1"/>
</dbReference>
<gene>
    <name evidence="6" type="ORF">C7B43_15260</name>
</gene>
<dbReference type="PANTHER" id="PTHR46429">
    <property type="entry name" value="23S RRNA (GUANOSINE-2'-O-)-METHYLTRANSFERASE RLMB"/>
    <property type="match status" value="1"/>
</dbReference>
<dbReference type="PANTHER" id="PTHR46429:SF1">
    <property type="entry name" value="23S RRNA (GUANOSINE-2'-O-)-METHYLTRANSFERASE RLMB"/>
    <property type="match status" value="1"/>
</dbReference>
<dbReference type="InterPro" id="IPR029026">
    <property type="entry name" value="tRNA_m1G_MTases_N"/>
</dbReference>
<protein>
    <submittedName>
        <fullName evidence="6">23S rRNA (Guanosine(2251)-2'-O)-methyltransferase RlmB</fullName>
    </submittedName>
</protein>
<dbReference type="InterPro" id="IPR013123">
    <property type="entry name" value="SpoU_subst-bd"/>
</dbReference>
<dbReference type="InterPro" id="IPR029064">
    <property type="entry name" value="Ribosomal_eL30-like_sf"/>
</dbReference>
<dbReference type="SUPFAM" id="SSF55315">
    <property type="entry name" value="L30e-like"/>
    <property type="match status" value="1"/>
</dbReference>
<dbReference type="AlphaFoldDB" id="A0A2T2WUV7"/>
<evidence type="ECO:0000256" key="2">
    <source>
        <dbReference type="ARBA" id="ARBA00022603"/>
    </source>
</evidence>
<dbReference type="GO" id="GO:0005829">
    <property type="term" value="C:cytosol"/>
    <property type="evidence" value="ECO:0007669"/>
    <property type="project" value="TreeGrafter"/>
</dbReference>
<dbReference type="EMBL" id="PXYT01000044">
    <property type="protein sequence ID" value="PSR26024.1"/>
    <property type="molecule type" value="Genomic_DNA"/>
</dbReference>
<dbReference type="GO" id="GO:0008173">
    <property type="term" value="F:RNA methyltransferase activity"/>
    <property type="evidence" value="ECO:0007669"/>
    <property type="project" value="InterPro"/>
</dbReference>
<comment type="similarity">
    <text evidence="1">Belongs to the class IV-like SAM-binding methyltransferase superfamily. RNA methyltransferase TrmH family.</text>
</comment>
<feature type="region of interest" description="Disordered" evidence="4">
    <location>
        <begin position="1"/>
        <end position="31"/>
    </location>
</feature>
<evidence type="ECO:0000256" key="1">
    <source>
        <dbReference type="ARBA" id="ARBA00007228"/>
    </source>
</evidence>
<name>A0A2T2WUV7_9FIRM</name>
<dbReference type="CDD" id="cd18103">
    <property type="entry name" value="SpoU-like_RlmB"/>
    <property type="match status" value="1"/>
</dbReference>
<dbReference type="SUPFAM" id="SSF75217">
    <property type="entry name" value="alpha/beta knot"/>
    <property type="match status" value="1"/>
</dbReference>
<comment type="caution">
    <text evidence="6">The sequence shown here is derived from an EMBL/GenBank/DDBJ whole genome shotgun (WGS) entry which is preliminary data.</text>
</comment>
<reference evidence="6 7" key="1">
    <citation type="journal article" date="2014" name="BMC Genomics">
        <title>Comparison of environmental and isolate Sulfobacillus genomes reveals diverse carbon, sulfur, nitrogen, and hydrogen metabolisms.</title>
        <authorList>
            <person name="Justice N.B."/>
            <person name="Norman A."/>
            <person name="Brown C.T."/>
            <person name="Singh A."/>
            <person name="Thomas B.C."/>
            <person name="Banfield J.F."/>
        </authorList>
    </citation>
    <scope>NUCLEOTIDE SEQUENCE [LARGE SCALE GENOMIC DNA]</scope>
    <source>
        <strain evidence="6">AMDSBA1</strain>
    </source>
</reference>
<evidence type="ECO:0000256" key="4">
    <source>
        <dbReference type="SAM" id="MobiDB-lite"/>
    </source>
</evidence>
<keyword evidence="2 6" id="KW-0489">Methyltransferase</keyword>
<organism evidence="6 7">
    <name type="scientific">Sulfobacillus benefaciens</name>
    <dbReference type="NCBI Taxonomy" id="453960"/>
    <lineage>
        <taxon>Bacteria</taxon>
        <taxon>Bacillati</taxon>
        <taxon>Bacillota</taxon>
        <taxon>Clostridia</taxon>
        <taxon>Eubacteriales</taxon>
        <taxon>Clostridiales Family XVII. Incertae Sedis</taxon>
        <taxon>Sulfobacillus</taxon>
    </lineage>
</organism>
<sequence length="284" mass="30652">MQLKTHRTVPDSYSGHKKKTSYSKQHVSRAAAKDTPNIADDIIVGRHPVLEALRAGRSFQRVWINNTSVTDGSVREIVGLSREKKIVVHEVPRAKLDELAGGLNHQGVVAMVSSIPVASLDDVHKLVVKREFDVLLIMLDQIQDPQNLGAIIRVAGAVGADAVIMPARNTAPISTAVRKASAGATEYVPVAIVPNLAQAIETVKKWGIFVYGADPEGEVLYTQQDFRGPTALVIGSEGKGVRPLVRSRCDQTVRLPMTGQVASLNAATACAVLAFEVLRQRQMS</sequence>
<feature type="domain" description="RNA 2-O ribose methyltransferase substrate binding" evidence="5">
    <location>
        <begin position="42"/>
        <end position="118"/>
    </location>
</feature>
<proteinExistence type="inferred from homology"/>
<accession>A0A2T2WUV7</accession>
<dbReference type="GO" id="GO:0003723">
    <property type="term" value="F:RNA binding"/>
    <property type="evidence" value="ECO:0007669"/>
    <property type="project" value="InterPro"/>
</dbReference>
<dbReference type="Proteomes" id="UP000242699">
    <property type="component" value="Unassembled WGS sequence"/>
</dbReference>
<dbReference type="Gene3D" id="3.30.1330.30">
    <property type="match status" value="1"/>
</dbReference>
<dbReference type="Pfam" id="PF00588">
    <property type="entry name" value="SpoU_methylase"/>
    <property type="match status" value="1"/>
</dbReference>
<dbReference type="InterPro" id="IPR029028">
    <property type="entry name" value="Alpha/beta_knot_MTases"/>
</dbReference>
<dbReference type="InterPro" id="IPR004441">
    <property type="entry name" value="rRNA_MeTrfase_TrmH"/>
</dbReference>
<dbReference type="SMART" id="SM00967">
    <property type="entry name" value="SpoU_sub_bind"/>
    <property type="match status" value="1"/>
</dbReference>
<dbReference type="GO" id="GO:0006396">
    <property type="term" value="P:RNA processing"/>
    <property type="evidence" value="ECO:0007669"/>
    <property type="project" value="InterPro"/>
</dbReference>
<dbReference type="Gene3D" id="3.40.1280.10">
    <property type="match status" value="1"/>
</dbReference>